<reference evidence="10" key="1">
    <citation type="journal article" date="2014" name="J. Bacteriol.">
        <title>Quorum-dependent mannopine-inducible conjugative transfer of an Agrobacterium opine-catabolic plasmid.</title>
        <authorList>
            <person name="Wetzel M.E."/>
            <person name="Kim K.S."/>
            <person name="Miller M."/>
            <person name="Olsen G.J."/>
            <person name="Farrand S.K."/>
        </authorList>
    </citation>
    <scope>NUCLEOTIDE SEQUENCE</scope>
    <source>
        <strain evidence="10">F64/95</strain>
        <plasmid evidence="10">pAoF64/95</plasmid>
    </source>
</reference>
<dbReference type="GO" id="GO:0005886">
    <property type="term" value="C:plasma membrane"/>
    <property type="evidence" value="ECO:0007669"/>
    <property type="project" value="UniProtKB-SubCell"/>
</dbReference>
<feature type="transmembrane region" description="Helical" evidence="8">
    <location>
        <begin position="77"/>
        <end position="105"/>
    </location>
</feature>
<feature type="transmembrane region" description="Helical" evidence="8">
    <location>
        <begin position="30"/>
        <end position="57"/>
    </location>
</feature>
<evidence type="ECO:0000256" key="8">
    <source>
        <dbReference type="RuleBase" id="RU363032"/>
    </source>
</evidence>
<organism evidence="10">
    <name type="scientific">Agrobacterium tumefaciens</name>
    <dbReference type="NCBI Taxonomy" id="358"/>
    <lineage>
        <taxon>Bacteria</taxon>
        <taxon>Pseudomonadati</taxon>
        <taxon>Pseudomonadota</taxon>
        <taxon>Alphaproteobacteria</taxon>
        <taxon>Hyphomicrobiales</taxon>
        <taxon>Rhizobiaceae</taxon>
        <taxon>Rhizobium/Agrobacterium group</taxon>
        <taxon>Agrobacterium</taxon>
        <taxon>Agrobacterium tumefaciens complex</taxon>
    </lineage>
</organism>
<evidence type="ECO:0000313" key="10">
    <source>
        <dbReference type="EMBL" id="AFX65623.1"/>
    </source>
</evidence>
<keyword evidence="4" id="KW-1003">Cell membrane</keyword>
<dbReference type="InterPro" id="IPR035906">
    <property type="entry name" value="MetI-like_sf"/>
</dbReference>
<evidence type="ECO:0000256" key="7">
    <source>
        <dbReference type="ARBA" id="ARBA00023136"/>
    </source>
</evidence>
<keyword evidence="3 8" id="KW-0813">Transport</keyword>
<comment type="subcellular location">
    <subcellularLocation>
        <location evidence="1 8">Cell membrane</location>
        <topology evidence="1 8">Multi-pass membrane protein</topology>
    </subcellularLocation>
</comment>
<evidence type="ECO:0000256" key="3">
    <source>
        <dbReference type="ARBA" id="ARBA00022448"/>
    </source>
</evidence>
<dbReference type="PANTHER" id="PTHR42929">
    <property type="entry name" value="INNER MEMBRANE ABC TRANSPORTER PERMEASE PROTEIN YDCU-RELATED-RELATED"/>
    <property type="match status" value="1"/>
</dbReference>
<evidence type="ECO:0000259" key="9">
    <source>
        <dbReference type="PROSITE" id="PS50928"/>
    </source>
</evidence>
<dbReference type="CDD" id="cd06261">
    <property type="entry name" value="TM_PBP2"/>
    <property type="match status" value="1"/>
</dbReference>
<name>K7X7K4_AGRTU</name>
<keyword evidence="6 8" id="KW-1133">Transmembrane helix</keyword>
<accession>K7X7K4</accession>
<dbReference type="GO" id="GO:0055085">
    <property type="term" value="P:transmembrane transport"/>
    <property type="evidence" value="ECO:0007669"/>
    <property type="project" value="InterPro"/>
</dbReference>
<dbReference type="Pfam" id="PF00528">
    <property type="entry name" value="BPD_transp_1"/>
    <property type="match status" value="1"/>
</dbReference>
<dbReference type="AlphaFoldDB" id="K7X7K4"/>
<protein>
    <submittedName>
        <fullName evidence="10">TM component of ABC transporter of mannopine</fullName>
    </submittedName>
</protein>
<evidence type="ECO:0000256" key="5">
    <source>
        <dbReference type="ARBA" id="ARBA00022692"/>
    </source>
</evidence>
<feature type="transmembrane region" description="Helical" evidence="8">
    <location>
        <begin position="167"/>
        <end position="188"/>
    </location>
</feature>
<gene>
    <name evidence="10" type="primary">motC</name>
</gene>
<feature type="transmembrane region" description="Helical" evidence="8">
    <location>
        <begin position="117"/>
        <end position="138"/>
    </location>
</feature>
<feature type="transmembrane region" description="Helical" evidence="8">
    <location>
        <begin position="267"/>
        <end position="292"/>
    </location>
</feature>
<dbReference type="PANTHER" id="PTHR42929:SF5">
    <property type="entry name" value="ABC TRANSPORTER PERMEASE PROTEIN"/>
    <property type="match status" value="1"/>
</dbReference>
<evidence type="ECO:0000256" key="6">
    <source>
        <dbReference type="ARBA" id="ARBA00022989"/>
    </source>
</evidence>
<dbReference type="Gene3D" id="1.10.3720.10">
    <property type="entry name" value="MetI-like"/>
    <property type="match status" value="1"/>
</dbReference>
<evidence type="ECO:0000256" key="4">
    <source>
        <dbReference type="ARBA" id="ARBA00022475"/>
    </source>
</evidence>
<comment type="similarity">
    <text evidence="2">Belongs to the binding-protein-dependent transport system permease family. CysTW subfamily.</text>
</comment>
<geneLocation type="plasmid" evidence="10">
    <name>pAoF64/95</name>
</geneLocation>
<sequence length="301" mass="32688">MIMSIVSTSDAFRQNETELRRADRLEGLGLLSLAIPGILLLFVTIILPLAVMTYLAFIGKEGTFSFENFTRLWTSPVYFLVFRITFLVSLYTTLLVALIGYPLAYCLVQLPSRIQNVALLFVLLPLWTAVLVRTYAWLVLLQSNGVINEALMRLGLINEPLALTQNLTGALIGMVHIMLPFMVMPLYASMKSIDNDLMAAAANLGAKPARAFRDVYFPLSLPGFFSGTLMVFVLCLGFYVTPAVLGGGTVIMAAMRIAANVTLYSNWGAASALGVVLLVITIVLVVGAAILARRAGMGAVR</sequence>
<dbReference type="PROSITE" id="PS50928">
    <property type="entry name" value="ABC_TM1"/>
    <property type="match status" value="1"/>
</dbReference>
<dbReference type="EMBL" id="JX683454">
    <property type="protein sequence ID" value="AFX65623.1"/>
    <property type="molecule type" value="Genomic_DNA"/>
</dbReference>
<evidence type="ECO:0000256" key="2">
    <source>
        <dbReference type="ARBA" id="ARBA00007069"/>
    </source>
</evidence>
<dbReference type="InterPro" id="IPR000515">
    <property type="entry name" value="MetI-like"/>
</dbReference>
<feature type="transmembrane region" description="Helical" evidence="8">
    <location>
        <begin position="229"/>
        <end position="255"/>
    </location>
</feature>
<dbReference type="SUPFAM" id="SSF161098">
    <property type="entry name" value="MetI-like"/>
    <property type="match status" value="1"/>
</dbReference>
<evidence type="ECO:0000256" key="1">
    <source>
        <dbReference type="ARBA" id="ARBA00004651"/>
    </source>
</evidence>
<keyword evidence="10" id="KW-0614">Plasmid</keyword>
<feature type="domain" description="ABC transmembrane type-1" evidence="9">
    <location>
        <begin position="82"/>
        <end position="288"/>
    </location>
</feature>
<keyword evidence="5 8" id="KW-0812">Transmembrane</keyword>
<keyword evidence="7 8" id="KW-0472">Membrane</keyword>
<proteinExistence type="inferred from homology"/>